<evidence type="ECO:0000313" key="3">
    <source>
        <dbReference type="Proteomes" id="UP001454036"/>
    </source>
</evidence>
<keyword evidence="2" id="KW-0675">Receptor</keyword>
<dbReference type="EMBL" id="BAABME010000788">
    <property type="protein sequence ID" value="GAA0145496.1"/>
    <property type="molecule type" value="Genomic_DNA"/>
</dbReference>
<dbReference type="CDD" id="cd09272">
    <property type="entry name" value="RNase_HI_RT_Ty1"/>
    <property type="match status" value="1"/>
</dbReference>
<feature type="domain" description="Reverse transcriptase Ty1/copia-type" evidence="1">
    <location>
        <begin position="164"/>
        <end position="274"/>
    </location>
</feature>
<evidence type="ECO:0000259" key="1">
    <source>
        <dbReference type="Pfam" id="PF07727"/>
    </source>
</evidence>
<accession>A0AAV3P381</accession>
<proteinExistence type="predicted"/>
<keyword evidence="2" id="KW-0472">Membrane</keyword>
<dbReference type="SUPFAM" id="SSF56672">
    <property type="entry name" value="DNA/RNA polymerases"/>
    <property type="match status" value="1"/>
</dbReference>
<gene>
    <name evidence="2" type="ORF">LIER_05678</name>
</gene>
<reference evidence="2 3" key="1">
    <citation type="submission" date="2024-01" db="EMBL/GenBank/DDBJ databases">
        <title>The complete chloroplast genome sequence of Lithospermum erythrorhizon: insights into the phylogenetic relationship among Boraginaceae species and the maternal lineages of purple gromwells.</title>
        <authorList>
            <person name="Okada T."/>
            <person name="Watanabe K."/>
        </authorList>
    </citation>
    <scope>NUCLEOTIDE SEQUENCE [LARGE SCALE GENOMIC DNA]</scope>
</reference>
<dbReference type="AlphaFoldDB" id="A0AAV3P381"/>
<name>A0AAV3P381_LITER</name>
<dbReference type="InterPro" id="IPR043502">
    <property type="entry name" value="DNA/RNA_pol_sf"/>
</dbReference>
<dbReference type="PANTHER" id="PTHR11439">
    <property type="entry name" value="GAG-POL-RELATED RETROTRANSPOSON"/>
    <property type="match status" value="1"/>
</dbReference>
<organism evidence="2 3">
    <name type="scientific">Lithospermum erythrorhizon</name>
    <name type="common">Purple gromwell</name>
    <name type="synonym">Lithospermum officinale var. erythrorhizon</name>
    <dbReference type="NCBI Taxonomy" id="34254"/>
    <lineage>
        <taxon>Eukaryota</taxon>
        <taxon>Viridiplantae</taxon>
        <taxon>Streptophyta</taxon>
        <taxon>Embryophyta</taxon>
        <taxon>Tracheophyta</taxon>
        <taxon>Spermatophyta</taxon>
        <taxon>Magnoliopsida</taxon>
        <taxon>eudicotyledons</taxon>
        <taxon>Gunneridae</taxon>
        <taxon>Pentapetalae</taxon>
        <taxon>asterids</taxon>
        <taxon>lamiids</taxon>
        <taxon>Boraginales</taxon>
        <taxon>Boraginaceae</taxon>
        <taxon>Boraginoideae</taxon>
        <taxon>Lithospermeae</taxon>
        <taxon>Lithospermum</taxon>
    </lineage>
</organism>
<evidence type="ECO:0000313" key="2">
    <source>
        <dbReference type="EMBL" id="GAA0145496.1"/>
    </source>
</evidence>
<protein>
    <submittedName>
        <fullName evidence="2">Transmembrane signal receptor</fullName>
    </submittedName>
</protein>
<dbReference type="PANTHER" id="PTHR11439:SF462">
    <property type="match status" value="1"/>
</dbReference>
<comment type="caution">
    <text evidence="2">The sequence shown here is derived from an EMBL/GenBank/DDBJ whole genome shotgun (WGS) entry which is preliminary data.</text>
</comment>
<sequence length="490" mass="54714">MSANFHLLTLNPGLFQPCSSRFCWCRPWGVVVDDLEDDWPPNLLQSATHPIIEPKPFFAVQSAATDVPCDGAESSPVAGNEAFVVIEGADPSGSDPQLVRGMRTKHPLVLFREYVTHTLLSPSLSSPSSSASRAVLIGVGPRNFTEAISDPGWSEAMAKKIAPLKANDGTIKRLKARLVILGNHQVVGIDYHETFAPVAKMVTVRIFLAIDASRNWELHQMNEHNAFLHGNLDEEVYMKVPPGFYVGRTGMVCKLRKFLYGLRQASRCWKGQLELYFLVYVDDLIVDGNSSSAVSSFKEYLGRCFHMKYLGILKYFLGIEVARGSEGLFLSQDKYTFDMISEAGLLGSKPAAFPMEQNHTLALAKGAEVQDLKMYHHLAEYRSMADVTSELKWLKELLLDFGIPHVRPMTLFCNSQSVLHIVQNPVFHERTKHIEVDCHYIHDVIRDGLLTTVHLSTAVQLADIFTKALGKEKKLYLLRKLGISFLPAPT</sequence>
<dbReference type="Pfam" id="PF07727">
    <property type="entry name" value="RVT_2"/>
    <property type="match status" value="1"/>
</dbReference>
<keyword evidence="3" id="KW-1185">Reference proteome</keyword>
<dbReference type="Proteomes" id="UP001454036">
    <property type="component" value="Unassembled WGS sequence"/>
</dbReference>
<keyword evidence="2" id="KW-0812">Transmembrane</keyword>
<dbReference type="InterPro" id="IPR013103">
    <property type="entry name" value="RVT_2"/>
</dbReference>